<proteinExistence type="predicted"/>
<reference evidence="6" key="1">
    <citation type="journal article" date="2021" name="Mol. Ecol. Resour.">
        <title>Apolygus lucorum genome provides insights into omnivorousness and mesophyll feeding.</title>
        <authorList>
            <person name="Liu Y."/>
            <person name="Liu H."/>
            <person name="Wang H."/>
            <person name="Huang T."/>
            <person name="Liu B."/>
            <person name="Yang B."/>
            <person name="Yin L."/>
            <person name="Li B."/>
            <person name="Zhang Y."/>
            <person name="Zhang S."/>
            <person name="Jiang F."/>
            <person name="Zhang X."/>
            <person name="Ren Y."/>
            <person name="Wang B."/>
            <person name="Wang S."/>
            <person name="Lu Y."/>
            <person name="Wu K."/>
            <person name="Fan W."/>
            <person name="Wang G."/>
        </authorList>
    </citation>
    <scope>NUCLEOTIDE SEQUENCE</scope>
    <source>
        <strain evidence="6">12Hb</strain>
    </source>
</reference>
<dbReference type="EMBL" id="WIXP02000015">
    <property type="protein sequence ID" value="KAF6199472.1"/>
    <property type="molecule type" value="Genomic_DNA"/>
</dbReference>
<evidence type="ECO:0000256" key="2">
    <source>
        <dbReference type="ARBA" id="ARBA00022884"/>
    </source>
</evidence>
<dbReference type="PANTHER" id="PTHR48026">
    <property type="entry name" value="HOMOLOGOUS TO DROSOPHILA SQD (SQUID) PROTEIN"/>
    <property type="match status" value="1"/>
</dbReference>
<dbReference type="OrthoDB" id="1875751at2759"/>
<sequence length="376" mass="39841">MGRPAQYSYDSQDNNPEGEQFRKLFIGGLDYRTTDQSLKSFYEQWGEIVDVVVMKHPQTQKSRGFGFVTYAVSSMVDEAMKNRPHKIDGREVDSKRAVPRDASGAANNVNVKKMFVGGLKEQTDDELREYFAQFGTIVGVNVVIDKVTNKRKGYAFIEYNDYDPVDKALLVKDHNVAGKSVTVKKAVVKDGPGGGAPGGGRGGRGGGRGGGRAAAGGSWGSGGGAGGWGGSNGYSSGGTGPWDGSQGNGWGGGWDQYGGGGWNGAQAGGGYGQQGGYGGGPVRSNYNSGAGQRNAPYGGGYGGGHRDLDGFVVGGCPGACEKTLNGFGQQRDFSLKVITLYQRKPSNDISIRKICLNVVVFSRYRHVWNLWQSVVL</sequence>
<dbReference type="Gene3D" id="3.30.70.330">
    <property type="match status" value="2"/>
</dbReference>
<organism evidence="6 7">
    <name type="scientific">Apolygus lucorum</name>
    <name type="common">Small green plant bug</name>
    <name type="synonym">Lygocoris lucorum</name>
    <dbReference type="NCBI Taxonomy" id="248454"/>
    <lineage>
        <taxon>Eukaryota</taxon>
        <taxon>Metazoa</taxon>
        <taxon>Ecdysozoa</taxon>
        <taxon>Arthropoda</taxon>
        <taxon>Hexapoda</taxon>
        <taxon>Insecta</taxon>
        <taxon>Pterygota</taxon>
        <taxon>Neoptera</taxon>
        <taxon>Paraneoptera</taxon>
        <taxon>Hemiptera</taxon>
        <taxon>Heteroptera</taxon>
        <taxon>Panheteroptera</taxon>
        <taxon>Cimicomorpha</taxon>
        <taxon>Miridae</taxon>
        <taxon>Mirini</taxon>
        <taxon>Apolygus</taxon>
    </lineage>
</organism>
<dbReference type="GO" id="GO:0071013">
    <property type="term" value="C:catalytic step 2 spliceosome"/>
    <property type="evidence" value="ECO:0007669"/>
    <property type="project" value="TreeGrafter"/>
</dbReference>
<dbReference type="GO" id="GO:0000398">
    <property type="term" value="P:mRNA splicing, via spliceosome"/>
    <property type="evidence" value="ECO:0007669"/>
    <property type="project" value="TreeGrafter"/>
</dbReference>
<protein>
    <recommendedName>
        <fullName evidence="5">RRM domain-containing protein</fullName>
    </recommendedName>
</protein>
<gene>
    <name evidence="6" type="ORF">GE061_007498</name>
</gene>
<dbReference type="AlphaFoldDB" id="A0A8S9WRV4"/>
<keyword evidence="1" id="KW-0677">Repeat</keyword>
<feature type="domain" description="RRM" evidence="5">
    <location>
        <begin position="112"/>
        <end position="188"/>
    </location>
</feature>
<keyword evidence="7" id="KW-1185">Reference proteome</keyword>
<dbReference type="CDD" id="cd12578">
    <property type="entry name" value="RRM1_hnRNPA_like"/>
    <property type="match status" value="1"/>
</dbReference>
<evidence type="ECO:0000313" key="7">
    <source>
        <dbReference type="Proteomes" id="UP000466442"/>
    </source>
</evidence>
<evidence type="ECO:0000313" key="6">
    <source>
        <dbReference type="EMBL" id="KAF6199472.1"/>
    </source>
</evidence>
<dbReference type="PANTHER" id="PTHR48026:SF14">
    <property type="entry name" value="HETEROGENEOUS NUCLEAR RIBONUCLEOPROTEIN A1"/>
    <property type="match status" value="1"/>
</dbReference>
<dbReference type="InterPro" id="IPR000504">
    <property type="entry name" value="RRM_dom"/>
</dbReference>
<dbReference type="PROSITE" id="PS50102">
    <property type="entry name" value="RRM"/>
    <property type="match status" value="2"/>
</dbReference>
<dbReference type="GO" id="GO:0098687">
    <property type="term" value="C:chromosomal region"/>
    <property type="evidence" value="ECO:0007669"/>
    <property type="project" value="UniProtKB-ARBA"/>
</dbReference>
<dbReference type="Proteomes" id="UP000466442">
    <property type="component" value="Unassembled WGS sequence"/>
</dbReference>
<dbReference type="SUPFAM" id="SSF54928">
    <property type="entry name" value="RNA-binding domain, RBD"/>
    <property type="match status" value="2"/>
</dbReference>
<dbReference type="Pfam" id="PF00076">
    <property type="entry name" value="RRM_1"/>
    <property type="match status" value="2"/>
</dbReference>
<dbReference type="InterPro" id="IPR012677">
    <property type="entry name" value="Nucleotide-bd_a/b_plait_sf"/>
</dbReference>
<feature type="domain" description="RRM" evidence="5">
    <location>
        <begin position="22"/>
        <end position="105"/>
    </location>
</feature>
<dbReference type="SMART" id="SM00360">
    <property type="entry name" value="RRM"/>
    <property type="match status" value="2"/>
</dbReference>
<dbReference type="InterPro" id="IPR035979">
    <property type="entry name" value="RBD_domain_sf"/>
</dbReference>
<name>A0A8S9WRV4_APOLU</name>
<evidence type="ECO:0000259" key="5">
    <source>
        <dbReference type="PROSITE" id="PS50102"/>
    </source>
</evidence>
<evidence type="ECO:0000256" key="4">
    <source>
        <dbReference type="SAM" id="MobiDB-lite"/>
    </source>
</evidence>
<dbReference type="FunFam" id="3.30.70.330:FF:000040">
    <property type="entry name" value="Heterogeneous nuclear ribonucleoprotein A2/B1"/>
    <property type="match status" value="1"/>
</dbReference>
<feature type="region of interest" description="Disordered" evidence="4">
    <location>
        <begin position="187"/>
        <end position="257"/>
    </location>
</feature>
<evidence type="ECO:0000256" key="3">
    <source>
        <dbReference type="PROSITE-ProRule" id="PRU00176"/>
    </source>
</evidence>
<accession>A0A8S9WRV4</accession>
<comment type="caution">
    <text evidence="6">The sequence shown here is derived from an EMBL/GenBank/DDBJ whole genome shotgun (WGS) entry which is preliminary data.</text>
</comment>
<evidence type="ECO:0000256" key="1">
    <source>
        <dbReference type="ARBA" id="ARBA00022737"/>
    </source>
</evidence>
<feature type="compositionally biased region" description="Gly residues" evidence="4">
    <location>
        <begin position="191"/>
        <end position="257"/>
    </location>
</feature>
<dbReference type="GO" id="GO:0003730">
    <property type="term" value="F:mRNA 3'-UTR binding"/>
    <property type="evidence" value="ECO:0007669"/>
    <property type="project" value="TreeGrafter"/>
</dbReference>
<keyword evidence="2 3" id="KW-0694">RNA-binding</keyword>